<reference evidence="1 2" key="1">
    <citation type="submission" date="2018-02" db="EMBL/GenBank/DDBJ databases">
        <authorList>
            <person name="Dubost A."/>
        </authorList>
    </citation>
    <scope>NUCLEOTIDE SEQUENCE [LARGE SCALE GENOMIC DNA]</scope>
    <source>
        <strain evidence="2">JV551A3</strain>
    </source>
</reference>
<dbReference type="Gene3D" id="2.30.110.20">
    <property type="entry name" value="Hcp1-like"/>
    <property type="match status" value="1"/>
</dbReference>
<dbReference type="InterPro" id="IPR053165">
    <property type="entry name" value="HSI-I_assembly_Hcp1"/>
</dbReference>
<evidence type="ECO:0000313" key="1">
    <source>
        <dbReference type="EMBL" id="SPO63208.1"/>
    </source>
</evidence>
<dbReference type="Pfam" id="PF05638">
    <property type="entry name" value="T6SS_HCP"/>
    <property type="match status" value="1"/>
</dbReference>
<organism evidence="1 2">
    <name type="scientific">Pseudomonas inefficax</name>
    <dbReference type="NCBI Taxonomy" id="2078786"/>
    <lineage>
        <taxon>Bacteria</taxon>
        <taxon>Pseudomonadati</taxon>
        <taxon>Pseudomonadota</taxon>
        <taxon>Gammaproteobacteria</taxon>
        <taxon>Pseudomonadales</taxon>
        <taxon>Pseudomonadaceae</taxon>
        <taxon>Pseudomonas</taxon>
    </lineage>
</organism>
<dbReference type="Proteomes" id="UP000294335">
    <property type="component" value="Unassembled WGS sequence"/>
</dbReference>
<dbReference type="NCBIfam" id="TIGR03344">
    <property type="entry name" value="VI_effect_Hcp1"/>
    <property type="match status" value="1"/>
</dbReference>
<comment type="caution">
    <text evidence="1">The sequence shown here is derived from an EMBL/GenBank/DDBJ whole genome shotgun (WGS) entry which is preliminary data.</text>
</comment>
<dbReference type="PANTHER" id="PTHR36152">
    <property type="entry name" value="CYTOPLASMIC PROTEIN-RELATED"/>
    <property type="match status" value="1"/>
</dbReference>
<gene>
    <name evidence="1" type="primary">hcp</name>
    <name evidence="1" type="ORF">JV551A3_V1_2030033</name>
</gene>
<dbReference type="InterPro" id="IPR008514">
    <property type="entry name" value="T6SS_Hcp"/>
</dbReference>
<name>A0AAQ1PEV2_9PSED</name>
<dbReference type="SUPFAM" id="SSF141452">
    <property type="entry name" value="Hcp1-like"/>
    <property type="match status" value="1"/>
</dbReference>
<dbReference type="PANTHER" id="PTHR36152:SF5">
    <property type="entry name" value="PROTEIN HCP1"/>
    <property type="match status" value="1"/>
</dbReference>
<dbReference type="InterPro" id="IPR036624">
    <property type="entry name" value="Hcp1-lik_sf"/>
</dbReference>
<accession>A0AAQ1PEV2</accession>
<protein>
    <submittedName>
        <fullName evidence="1">Protein hcp1</fullName>
    </submittedName>
</protein>
<evidence type="ECO:0000313" key="2">
    <source>
        <dbReference type="Proteomes" id="UP000294335"/>
    </source>
</evidence>
<dbReference type="EMBL" id="OPYN01000203">
    <property type="protein sequence ID" value="SPO63208.1"/>
    <property type="molecule type" value="Genomic_DNA"/>
</dbReference>
<keyword evidence="2" id="KW-1185">Reference proteome</keyword>
<sequence>MRRERAAQQPQLHQTANLTRNTEDIMAVDIFIKIGDIKGESHDKGHKDEIDVLNWSWGMSQSGNMHMGSGGGSGKVNIQDLSITKYIDKSSPNLMAHCSSGKHIDKVKLTVRKAGGESQVEYLIINLEEVIISSLSTGGSGSDDRLTEHVTLNFAKVTVDYQPQKADGTKEGGPIKYGWNIRSNVKI</sequence>
<dbReference type="AlphaFoldDB" id="A0AAQ1PEV2"/>
<proteinExistence type="predicted"/>